<dbReference type="EMBL" id="LGTC01000001">
    <property type="protein sequence ID" value="KNY28791.1"/>
    <property type="molecule type" value="Genomic_DNA"/>
</dbReference>
<protein>
    <recommendedName>
        <fullName evidence="4">KWG Leptospira repeat protein</fullName>
    </recommendedName>
</protein>
<gene>
    <name evidence="2" type="ORF">Bccel_4065</name>
</gene>
<name>A0A0L6JSI5_9FIRM</name>
<evidence type="ECO:0000256" key="1">
    <source>
        <dbReference type="SAM" id="Phobius"/>
    </source>
</evidence>
<dbReference type="OrthoDB" id="210273at2"/>
<evidence type="ECO:0008006" key="4">
    <source>
        <dbReference type="Google" id="ProtNLM"/>
    </source>
</evidence>
<accession>A0A0L6JSI5</accession>
<dbReference type="AlphaFoldDB" id="A0A0L6JSI5"/>
<dbReference type="InterPro" id="IPR032774">
    <property type="entry name" value="WG_beta_rep"/>
</dbReference>
<reference evidence="3" key="1">
    <citation type="submission" date="2015-07" db="EMBL/GenBank/DDBJ databases">
        <title>Near-Complete Genome Sequence of the Cellulolytic Bacterium Bacteroides (Pseudobacteroides) cellulosolvens ATCC 35603.</title>
        <authorList>
            <person name="Dassa B."/>
            <person name="Utturkar S.M."/>
            <person name="Klingeman D.M."/>
            <person name="Hurt R.A."/>
            <person name="Keller M."/>
            <person name="Xu J."/>
            <person name="Reddy Y.H.K."/>
            <person name="Borovok I."/>
            <person name="Grinberg I.R."/>
            <person name="Lamed R."/>
            <person name="Zhivin O."/>
            <person name="Bayer E.A."/>
            <person name="Brown S.D."/>
        </authorList>
    </citation>
    <scope>NUCLEOTIDE SEQUENCE [LARGE SCALE GENOMIC DNA]</scope>
    <source>
        <strain evidence="3">DSM 2933</strain>
    </source>
</reference>
<keyword evidence="1" id="KW-0472">Membrane</keyword>
<keyword evidence="3" id="KW-1185">Reference proteome</keyword>
<dbReference type="Pfam" id="PF14903">
    <property type="entry name" value="WG_beta_rep"/>
    <property type="match status" value="2"/>
</dbReference>
<organism evidence="2 3">
    <name type="scientific">Pseudobacteroides cellulosolvens ATCC 35603 = DSM 2933</name>
    <dbReference type="NCBI Taxonomy" id="398512"/>
    <lineage>
        <taxon>Bacteria</taxon>
        <taxon>Bacillati</taxon>
        <taxon>Bacillota</taxon>
        <taxon>Clostridia</taxon>
        <taxon>Eubacteriales</taxon>
        <taxon>Oscillospiraceae</taxon>
        <taxon>Pseudobacteroides</taxon>
    </lineage>
</organism>
<evidence type="ECO:0000313" key="2">
    <source>
        <dbReference type="EMBL" id="KNY28791.1"/>
    </source>
</evidence>
<evidence type="ECO:0000313" key="3">
    <source>
        <dbReference type="Proteomes" id="UP000036923"/>
    </source>
</evidence>
<keyword evidence="1" id="KW-0812">Transmembrane</keyword>
<comment type="caution">
    <text evidence="2">The sequence shown here is derived from an EMBL/GenBank/DDBJ whole genome shotgun (WGS) entry which is preliminary data.</text>
</comment>
<dbReference type="STRING" id="398512.Bccel_4065"/>
<keyword evidence="1" id="KW-1133">Transmembrane helix</keyword>
<dbReference type="Proteomes" id="UP000036923">
    <property type="component" value="Unassembled WGS sequence"/>
</dbReference>
<proteinExistence type="predicted"/>
<sequence length="641" mass="73385">MKLGKLLNLKLRLFLAFIMLISIFMVLIFRNNTDKTSIQTEAPISTALAKTYITKTPASVSNTVKQTSGIGSKYLYPIRVEENGKALYGYIDETGKIIANPKWDGCENFTSNGVGKVFNYDTHDGSYDYGIIDYTGKEIIPIKKGEWNYTYLGPEYIICSGYEDINKGGFKSVVYDMSGKMVFESDKPVDNYVDGYFTYNENSVYGKLDKTGKVIETKVYGKDELAEKMYDSNSSNNKNKLKIYKDDYKNLYGLKDSKGKVIVQAKYNSIAEHDNGETFLCTLDSNLPINKSILLDKNGKIVSPKDATFIEYYNNGMYLVCFDKDYFFGMKTLYKYAVFDVRTGNISQLYYVPQSASIVGNADKNMMVIDIVSVYDGNKSFIIGRDGKQIEGTKSFEGKWTISFVGNLIKVSSESHSESSMFFTYYDKNWKEIWETNYEFDLRKERNLQKTYYSPNIASGAYYFQLNNLINKPVEEKINRHIKKIIDDEILQNKEKLITIKSDFLISKDLLTIVHTKSTYSGGGMGNHYTMYYHFDLNTGNLFDNLSFLKKGNNYINSLQKITKSKFDLKYKETGMYPNPGLDQVCQNNYFVPDGIVFSIDGYKFQGKVMVKFSEIKELIDQNAEIFKACDLSKYPPYVDN</sequence>
<dbReference type="RefSeq" id="WP_036936224.1">
    <property type="nucleotide sequence ID" value="NZ_JQKC01000002.1"/>
</dbReference>
<feature type="transmembrane region" description="Helical" evidence="1">
    <location>
        <begin position="12"/>
        <end position="29"/>
    </location>
</feature>